<protein>
    <submittedName>
        <fullName evidence="1">Uncharacterized protein</fullName>
    </submittedName>
</protein>
<reference evidence="1" key="1">
    <citation type="journal article" date="2021" name="Proc. Natl. Acad. Sci. U.S.A.">
        <title>A Catalog of Tens of Thousands of Viruses from Human Metagenomes Reveals Hidden Associations with Chronic Diseases.</title>
        <authorList>
            <person name="Tisza M.J."/>
            <person name="Buck C.B."/>
        </authorList>
    </citation>
    <scope>NUCLEOTIDE SEQUENCE</scope>
    <source>
        <strain evidence="1">CtAgr11</strain>
    </source>
</reference>
<accession>A0A8S5RKC4</accession>
<sequence length="35" mass="4054">MLCCSQFSKLTVACQTGHLLKKFRMANPPERRGDW</sequence>
<evidence type="ECO:0000313" key="1">
    <source>
        <dbReference type="EMBL" id="DAE31428.1"/>
    </source>
</evidence>
<organism evidence="1">
    <name type="scientific">Virus sp. ctAgr11</name>
    <dbReference type="NCBI Taxonomy" id="2825800"/>
    <lineage>
        <taxon>Viruses</taxon>
    </lineage>
</organism>
<proteinExistence type="predicted"/>
<name>A0A8S5RKC4_9VIRU</name>
<dbReference type="EMBL" id="BK059108">
    <property type="protein sequence ID" value="DAE31428.1"/>
    <property type="molecule type" value="Genomic_DNA"/>
</dbReference>